<proteinExistence type="predicted"/>
<gene>
    <name evidence="1" type="ORF">SAMN06264365_108261</name>
</gene>
<name>A0A239B1S4_9ACTN</name>
<keyword evidence="2" id="KW-1185">Reference proteome</keyword>
<dbReference type="AlphaFoldDB" id="A0A239B1S4"/>
<organism evidence="1 2">
    <name type="scientific">Actinoplanes regularis</name>
    <dbReference type="NCBI Taxonomy" id="52697"/>
    <lineage>
        <taxon>Bacteria</taxon>
        <taxon>Bacillati</taxon>
        <taxon>Actinomycetota</taxon>
        <taxon>Actinomycetes</taxon>
        <taxon>Micromonosporales</taxon>
        <taxon>Micromonosporaceae</taxon>
        <taxon>Actinoplanes</taxon>
    </lineage>
</organism>
<evidence type="ECO:0000313" key="2">
    <source>
        <dbReference type="Proteomes" id="UP000198415"/>
    </source>
</evidence>
<evidence type="ECO:0000313" key="1">
    <source>
        <dbReference type="EMBL" id="SNS01522.1"/>
    </source>
</evidence>
<sequence length="153" mass="15706">MAHVELSLSGAFVPQARTPAEAEFVTSVERWAGTVASAAEPCMVIDAGGMILAVSPSCSELLGLGKPAEAIGKRLAATLELIDFTAGAGPLEGPEADKIPPLLAVRSERLARGLMRVAAGAERPPLTVDAISTPLLSGERVAGSLTFLSPVNY</sequence>
<dbReference type="OrthoDB" id="3383660at2"/>
<dbReference type="InterPro" id="IPR035965">
    <property type="entry name" value="PAS-like_dom_sf"/>
</dbReference>
<protein>
    <recommendedName>
        <fullName evidence="3">PAS domain-containing protein</fullName>
    </recommendedName>
</protein>
<dbReference type="EMBL" id="FZNR01000008">
    <property type="protein sequence ID" value="SNS01522.1"/>
    <property type="molecule type" value="Genomic_DNA"/>
</dbReference>
<evidence type="ECO:0008006" key="3">
    <source>
        <dbReference type="Google" id="ProtNLM"/>
    </source>
</evidence>
<accession>A0A239B1S4</accession>
<dbReference type="Proteomes" id="UP000198415">
    <property type="component" value="Unassembled WGS sequence"/>
</dbReference>
<dbReference type="RefSeq" id="WP_089295190.1">
    <property type="nucleotide sequence ID" value="NZ_BOMU01000050.1"/>
</dbReference>
<dbReference type="SUPFAM" id="SSF55785">
    <property type="entry name" value="PYP-like sensor domain (PAS domain)"/>
    <property type="match status" value="1"/>
</dbReference>
<dbReference type="Gene3D" id="3.30.450.20">
    <property type="entry name" value="PAS domain"/>
    <property type="match status" value="1"/>
</dbReference>
<reference evidence="1 2" key="1">
    <citation type="submission" date="2017-06" db="EMBL/GenBank/DDBJ databases">
        <authorList>
            <person name="Kim H.J."/>
            <person name="Triplett B.A."/>
        </authorList>
    </citation>
    <scope>NUCLEOTIDE SEQUENCE [LARGE SCALE GENOMIC DNA]</scope>
    <source>
        <strain evidence="1 2">DSM 43151</strain>
    </source>
</reference>